<dbReference type="GO" id="GO:0006508">
    <property type="term" value="P:proteolysis"/>
    <property type="evidence" value="ECO:0007669"/>
    <property type="project" value="UniProtKB-KW"/>
</dbReference>
<evidence type="ECO:0000256" key="3">
    <source>
        <dbReference type="ARBA" id="ARBA00022825"/>
    </source>
</evidence>
<dbReference type="InterPro" id="IPR043504">
    <property type="entry name" value="Peptidase_S1_PA_chymotrypsin"/>
</dbReference>
<evidence type="ECO:0000313" key="6">
    <source>
        <dbReference type="EMBL" id="CAK1602869.1"/>
    </source>
</evidence>
<dbReference type="AlphaFoldDB" id="A0AAV1M9D7"/>
<organism evidence="6 7">
    <name type="scientific">Parnassius mnemosyne</name>
    <name type="common">clouded apollo</name>
    <dbReference type="NCBI Taxonomy" id="213953"/>
    <lineage>
        <taxon>Eukaryota</taxon>
        <taxon>Metazoa</taxon>
        <taxon>Ecdysozoa</taxon>
        <taxon>Arthropoda</taxon>
        <taxon>Hexapoda</taxon>
        <taxon>Insecta</taxon>
        <taxon>Pterygota</taxon>
        <taxon>Neoptera</taxon>
        <taxon>Endopterygota</taxon>
        <taxon>Lepidoptera</taxon>
        <taxon>Glossata</taxon>
        <taxon>Ditrysia</taxon>
        <taxon>Papilionoidea</taxon>
        <taxon>Papilionidae</taxon>
        <taxon>Parnassiinae</taxon>
        <taxon>Parnassini</taxon>
        <taxon>Parnassius</taxon>
        <taxon>Driopa</taxon>
    </lineage>
</organism>
<dbReference type="PANTHER" id="PTHR24276:SF98">
    <property type="entry name" value="FI18310P1-RELATED"/>
    <property type="match status" value="1"/>
</dbReference>
<keyword evidence="7" id="KW-1185">Reference proteome</keyword>
<reference evidence="6 7" key="1">
    <citation type="submission" date="2023-11" db="EMBL/GenBank/DDBJ databases">
        <authorList>
            <person name="Hedman E."/>
            <person name="Englund M."/>
            <person name="Stromberg M."/>
            <person name="Nyberg Akerstrom W."/>
            <person name="Nylinder S."/>
            <person name="Jareborg N."/>
            <person name="Kallberg Y."/>
            <person name="Kronander E."/>
        </authorList>
    </citation>
    <scope>NUCLEOTIDE SEQUENCE [LARGE SCALE GENOMIC DNA]</scope>
</reference>
<dbReference type="Gene3D" id="2.40.10.10">
    <property type="entry name" value="Trypsin-like serine proteases"/>
    <property type="match status" value="1"/>
</dbReference>
<evidence type="ECO:0000256" key="4">
    <source>
        <dbReference type="ARBA" id="ARBA00023157"/>
    </source>
</evidence>
<dbReference type="Pfam" id="PF00089">
    <property type="entry name" value="Trypsin"/>
    <property type="match status" value="1"/>
</dbReference>
<proteinExistence type="predicted"/>
<evidence type="ECO:0000259" key="5">
    <source>
        <dbReference type="PROSITE" id="PS50240"/>
    </source>
</evidence>
<dbReference type="Proteomes" id="UP001314205">
    <property type="component" value="Unassembled WGS sequence"/>
</dbReference>
<accession>A0AAV1M9D7</accession>
<keyword evidence="4" id="KW-1015">Disulfide bond</keyword>
<dbReference type="SMART" id="SM00020">
    <property type="entry name" value="Tryp_SPc"/>
    <property type="match status" value="1"/>
</dbReference>
<evidence type="ECO:0000256" key="2">
    <source>
        <dbReference type="ARBA" id="ARBA00022801"/>
    </source>
</evidence>
<name>A0AAV1M9D7_9NEOP</name>
<keyword evidence="2" id="KW-0378">Hydrolase</keyword>
<keyword evidence="1" id="KW-0645">Protease</keyword>
<dbReference type="PROSITE" id="PS50240">
    <property type="entry name" value="TRYPSIN_DOM"/>
    <property type="match status" value="1"/>
</dbReference>
<keyword evidence="3" id="KW-0720">Serine protease</keyword>
<dbReference type="InterPro" id="IPR050430">
    <property type="entry name" value="Peptidase_S1"/>
</dbReference>
<protein>
    <recommendedName>
        <fullName evidence="5">Peptidase S1 domain-containing protein</fullName>
    </recommendedName>
</protein>
<dbReference type="GO" id="GO:0004252">
    <property type="term" value="F:serine-type endopeptidase activity"/>
    <property type="evidence" value="ECO:0007669"/>
    <property type="project" value="InterPro"/>
</dbReference>
<sequence>MSEEGLTYYMDEVKIHEYYRHLSEMDNDIALLLLKDHVEFSFKVKKAILVEPETVLRDNTHIRVSGWSTSKLAPKFRNVLLRTEMIVINKTECITYYGKLITPSNYCAKYNSEYRIFDIGGPAIFQDLLVGIVSFGVDNKKEPYYTVFTNISHFYRWIMLNTKKLLKKRCGQVQDTVLVTETEFTD</sequence>
<dbReference type="InterPro" id="IPR009003">
    <property type="entry name" value="Peptidase_S1_PA"/>
</dbReference>
<dbReference type="EMBL" id="CAVLGL010000148">
    <property type="protein sequence ID" value="CAK1602869.1"/>
    <property type="molecule type" value="Genomic_DNA"/>
</dbReference>
<feature type="domain" description="Peptidase S1" evidence="5">
    <location>
        <begin position="1"/>
        <end position="163"/>
    </location>
</feature>
<dbReference type="SUPFAM" id="SSF50494">
    <property type="entry name" value="Trypsin-like serine proteases"/>
    <property type="match status" value="1"/>
</dbReference>
<dbReference type="InterPro" id="IPR001254">
    <property type="entry name" value="Trypsin_dom"/>
</dbReference>
<comment type="caution">
    <text evidence="6">The sequence shown here is derived from an EMBL/GenBank/DDBJ whole genome shotgun (WGS) entry which is preliminary data.</text>
</comment>
<evidence type="ECO:0000313" key="7">
    <source>
        <dbReference type="Proteomes" id="UP001314205"/>
    </source>
</evidence>
<evidence type="ECO:0000256" key="1">
    <source>
        <dbReference type="ARBA" id="ARBA00022670"/>
    </source>
</evidence>
<gene>
    <name evidence="6" type="ORF">PARMNEM_LOCUS21305</name>
</gene>
<dbReference type="PANTHER" id="PTHR24276">
    <property type="entry name" value="POLYSERASE-RELATED"/>
    <property type="match status" value="1"/>
</dbReference>